<dbReference type="EC" id="2.8.1.2" evidence="6"/>
<evidence type="ECO:0000256" key="6">
    <source>
        <dbReference type="ARBA" id="ARBA00066832"/>
    </source>
</evidence>
<evidence type="ECO:0000256" key="4">
    <source>
        <dbReference type="ARBA" id="ARBA00022737"/>
    </source>
</evidence>
<comment type="caution">
    <text evidence="10">The sequence shown here is derived from an EMBL/GenBank/DDBJ whole genome shotgun (WGS) entry which is preliminary data.</text>
</comment>
<dbReference type="InterPro" id="IPR045078">
    <property type="entry name" value="TST/MPST-like"/>
</dbReference>
<evidence type="ECO:0000256" key="3">
    <source>
        <dbReference type="ARBA" id="ARBA00022679"/>
    </source>
</evidence>
<dbReference type="PANTHER" id="PTHR11364">
    <property type="entry name" value="THIOSULFATE SULFERTANSFERASE"/>
    <property type="match status" value="1"/>
</dbReference>
<dbReference type="Gene3D" id="3.40.250.10">
    <property type="entry name" value="Rhodanese-like domain"/>
    <property type="match status" value="2"/>
</dbReference>
<evidence type="ECO:0000256" key="7">
    <source>
        <dbReference type="ARBA" id="ARBA00070833"/>
    </source>
</evidence>
<dbReference type="CDD" id="cd01448">
    <property type="entry name" value="TST_Repeat_1"/>
    <property type="match status" value="1"/>
</dbReference>
<dbReference type="SUPFAM" id="SSF52821">
    <property type="entry name" value="Rhodanese/Cell cycle control phosphatase"/>
    <property type="match status" value="2"/>
</dbReference>
<organism evidence="10 11">
    <name type="scientific">Photobacterium sanctipauli</name>
    <dbReference type="NCBI Taxonomy" id="1342794"/>
    <lineage>
        <taxon>Bacteria</taxon>
        <taxon>Pseudomonadati</taxon>
        <taxon>Pseudomonadota</taxon>
        <taxon>Gammaproteobacteria</taxon>
        <taxon>Vibrionales</taxon>
        <taxon>Vibrionaceae</taxon>
        <taxon>Photobacterium</taxon>
    </lineage>
</organism>
<evidence type="ECO:0000256" key="1">
    <source>
        <dbReference type="ARBA" id="ARBA00004496"/>
    </source>
</evidence>
<dbReference type="Pfam" id="PF00581">
    <property type="entry name" value="Rhodanese"/>
    <property type="match status" value="2"/>
</dbReference>
<dbReference type="InterPro" id="IPR036873">
    <property type="entry name" value="Rhodanese-like_dom_sf"/>
</dbReference>
<evidence type="ECO:0000256" key="5">
    <source>
        <dbReference type="ARBA" id="ARBA00051793"/>
    </source>
</evidence>
<comment type="catalytic activity">
    <reaction evidence="5">
        <text>2-oxo-3-sulfanylpropanoate + [thioredoxin]-dithiol = [thioredoxin]-disulfide + hydrogen sulfide + pyruvate + H(+)</text>
        <dbReference type="Rhea" id="RHEA:21740"/>
        <dbReference type="Rhea" id="RHEA-COMP:10698"/>
        <dbReference type="Rhea" id="RHEA-COMP:10700"/>
        <dbReference type="ChEBI" id="CHEBI:15361"/>
        <dbReference type="ChEBI" id="CHEBI:15378"/>
        <dbReference type="ChEBI" id="CHEBI:29919"/>
        <dbReference type="ChEBI" id="CHEBI:29950"/>
        <dbReference type="ChEBI" id="CHEBI:50058"/>
        <dbReference type="ChEBI" id="CHEBI:57678"/>
        <dbReference type="EC" id="2.8.1.2"/>
    </reaction>
    <physiologicalReaction direction="left-to-right" evidence="5">
        <dbReference type="Rhea" id="RHEA:21741"/>
    </physiologicalReaction>
</comment>
<evidence type="ECO:0000259" key="9">
    <source>
        <dbReference type="PROSITE" id="PS50206"/>
    </source>
</evidence>
<keyword evidence="11" id="KW-1185">Reference proteome</keyword>
<dbReference type="GO" id="GO:0016784">
    <property type="term" value="F:3-mercaptopyruvate sulfurtransferase activity"/>
    <property type="evidence" value="ECO:0007669"/>
    <property type="project" value="UniProtKB-EC"/>
</dbReference>
<protein>
    <recommendedName>
        <fullName evidence="7">3-mercaptopyruvate sulfurtransferase</fullName>
        <ecNumber evidence="6">2.8.1.2</ecNumber>
    </recommendedName>
    <alternativeName>
        <fullName evidence="8">Rhodanese-like protein</fullName>
    </alternativeName>
</protein>
<gene>
    <name evidence="10" type="ORF">C9I98_09465</name>
</gene>
<feature type="domain" description="Rhodanese" evidence="9">
    <location>
        <begin position="170"/>
        <end position="282"/>
    </location>
</feature>
<dbReference type="InterPro" id="IPR001763">
    <property type="entry name" value="Rhodanese-like_dom"/>
</dbReference>
<comment type="subcellular location">
    <subcellularLocation>
        <location evidence="1">Cytoplasm</location>
    </subcellularLocation>
</comment>
<dbReference type="PANTHER" id="PTHR11364:SF27">
    <property type="entry name" value="SULFURTRANSFERASE"/>
    <property type="match status" value="1"/>
</dbReference>
<accession>A0A2T3NVK6</accession>
<dbReference type="Proteomes" id="UP000241771">
    <property type="component" value="Unassembled WGS sequence"/>
</dbReference>
<dbReference type="GO" id="GO:0004792">
    <property type="term" value="F:thiosulfate-cyanide sulfurtransferase activity"/>
    <property type="evidence" value="ECO:0007669"/>
    <property type="project" value="TreeGrafter"/>
</dbReference>
<evidence type="ECO:0000256" key="8">
    <source>
        <dbReference type="ARBA" id="ARBA00078354"/>
    </source>
</evidence>
<feature type="domain" description="Rhodanese" evidence="9">
    <location>
        <begin position="21"/>
        <end position="139"/>
    </location>
</feature>
<dbReference type="FunFam" id="3.40.250.10:FF:000015">
    <property type="entry name" value="Sulfurtransferase"/>
    <property type="match status" value="1"/>
</dbReference>
<evidence type="ECO:0000313" key="10">
    <source>
        <dbReference type="EMBL" id="PSW20272.1"/>
    </source>
</evidence>
<dbReference type="FunFam" id="3.40.250.10:FF:000001">
    <property type="entry name" value="Sulfurtransferase"/>
    <property type="match status" value="1"/>
</dbReference>
<keyword evidence="3 10" id="KW-0808">Transferase</keyword>
<dbReference type="RefSeq" id="WP_107271896.1">
    <property type="nucleotide sequence ID" value="NZ_PYMA01000004.1"/>
</dbReference>
<dbReference type="PROSITE" id="PS50206">
    <property type="entry name" value="RHODANESE_3"/>
    <property type="match status" value="2"/>
</dbReference>
<keyword evidence="4" id="KW-0677">Repeat</keyword>
<dbReference type="EMBL" id="PYMA01000004">
    <property type="protein sequence ID" value="PSW20272.1"/>
    <property type="molecule type" value="Genomic_DNA"/>
</dbReference>
<dbReference type="GO" id="GO:0005737">
    <property type="term" value="C:cytoplasm"/>
    <property type="evidence" value="ECO:0007669"/>
    <property type="project" value="UniProtKB-SubCell"/>
</dbReference>
<evidence type="ECO:0000313" key="11">
    <source>
        <dbReference type="Proteomes" id="UP000241771"/>
    </source>
</evidence>
<dbReference type="CDD" id="cd01449">
    <property type="entry name" value="TST_Repeat_2"/>
    <property type="match status" value="1"/>
</dbReference>
<dbReference type="AlphaFoldDB" id="A0A2T3NVK6"/>
<sequence length="282" mass="31260">MSAIQLSSPIVSTEWLAENIHHPDLVVLDASWFLPNTPRYAVQEWKEKRIPNAQYFDFDKKIADPESELPHMLPSEALFSQSVEELGISASSVVIVYDSQGIFSAPRVWWMFRAMGHQQVAVLDGGLPAWEAKGYELQSGEPAPIDKGTFSATLLPEWVIDADTLNSKLEAPQTQVFDARPAARFYGTQPEPRQGVRSGHMPGAKSLPFGQLLEDGHFLPVEQLTQRFDALSDVDEQHIFSCGSGVTACILALAAEMAGRKKLTVYDGSWTEWGSKLKYPVV</sequence>
<proteinExistence type="predicted"/>
<name>A0A2T3NVK6_9GAMM</name>
<reference evidence="10 11" key="1">
    <citation type="submission" date="2018-01" db="EMBL/GenBank/DDBJ databases">
        <title>Whole genome sequencing of Histamine producing bacteria.</title>
        <authorList>
            <person name="Butler K."/>
        </authorList>
    </citation>
    <scope>NUCLEOTIDE SEQUENCE [LARGE SCALE GENOMIC DNA]</scope>
    <source>
        <strain evidence="10 11">DSM 100436</strain>
    </source>
</reference>
<dbReference type="SMART" id="SM00450">
    <property type="entry name" value="RHOD"/>
    <property type="match status" value="2"/>
</dbReference>
<keyword evidence="2" id="KW-0963">Cytoplasm</keyword>
<evidence type="ECO:0000256" key="2">
    <source>
        <dbReference type="ARBA" id="ARBA00022490"/>
    </source>
</evidence>